<keyword evidence="3 7" id="KW-1133">Transmembrane helix</keyword>
<evidence type="ECO:0000256" key="1">
    <source>
        <dbReference type="ARBA" id="ARBA00022475"/>
    </source>
</evidence>
<protein>
    <submittedName>
        <fullName evidence="8">Unannotated protein</fullName>
    </submittedName>
</protein>
<keyword evidence="5" id="KW-0456">Lyase</keyword>
<organism evidence="8">
    <name type="scientific">freshwater metagenome</name>
    <dbReference type="NCBI Taxonomy" id="449393"/>
    <lineage>
        <taxon>unclassified sequences</taxon>
        <taxon>metagenomes</taxon>
        <taxon>ecological metagenomes</taxon>
    </lineage>
</organism>
<accession>A0A6J6T3H7</accession>
<feature type="transmembrane region" description="Helical" evidence="7">
    <location>
        <begin position="26"/>
        <end position="46"/>
    </location>
</feature>
<dbReference type="Gene3D" id="3.30.1490.480">
    <property type="entry name" value="Endolytic murein transglycosylase"/>
    <property type="match status" value="1"/>
</dbReference>
<evidence type="ECO:0000256" key="2">
    <source>
        <dbReference type="ARBA" id="ARBA00022692"/>
    </source>
</evidence>
<evidence type="ECO:0000256" key="6">
    <source>
        <dbReference type="ARBA" id="ARBA00023316"/>
    </source>
</evidence>
<dbReference type="GO" id="GO:0071555">
    <property type="term" value="P:cell wall organization"/>
    <property type="evidence" value="ECO:0007669"/>
    <property type="project" value="UniProtKB-KW"/>
</dbReference>
<evidence type="ECO:0000256" key="4">
    <source>
        <dbReference type="ARBA" id="ARBA00023136"/>
    </source>
</evidence>
<keyword evidence="4 7" id="KW-0472">Membrane</keyword>
<evidence type="ECO:0000313" key="8">
    <source>
        <dbReference type="EMBL" id="CAB4741736.1"/>
    </source>
</evidence>
<evidence type="ECO:0000256" key="5">
    <source>
        <dbReference type="ARBA" id="ARBA00023239"/>
    </source>
</evidence>
<dbReference type="PANTHER" id="PTHR30518">
    <property type="entry name" value="ENDOLYTIC MUREIN TRANSGLYCOSYLASE"/>
    <property type="match status" value="1"/>
</dbReference>
<gene>
    <name evidence="8" type="ORF">UFOPK2809_00390</name>
</gene>
<keyword evidence="6" id="KW-0961">Cell wall biogenesis/degradation</keyword>
<proteinExistence type="inferred from homology"/>
<evidence type="ECO:0000256" key="7">
    <source>
        <dbReference type="SAM" id="Phobius"/>
    </source>
</evidence>
<dbReference type="Pfam" id="PF02618">
    <property type="entry name" value="YceG"/>
    <property type="match status" value="1"/>
</dbReference>
<dbReference type="HAMAP" id="MF_02065">
    <property type="entry name" value="MltG"/>
    <property type="match status" value="1"/>
</dbReference>
<name>A0A6J6T3H7_9ZZZZ</name>
<dbReference type="InterPro" id="IPR003770">
    <property type="entry name" value="MLTG-like"/>
</dbReference>
<dbReference type="AlphaFoldDB" id="A0A6J6T3H7"/>
<reference evidence="8" key="1">
    <citation type="submission" date="2020-05" db="EMBL/GenBank/DDBJ databases">
        <authorList>
            <person name="Chiriac C."/>
            <person name="Salcher M."/>
            <person name="Ghai R."/>
            <person name="Kavagutti S V."/>
        </authorList>
    </citation>
    <scope>NUCLEOTIDE SEQUENCE</scope>
</reference>
<keyword evidence="2 7" id="KW-0812">Transmembrane</keyword>
<dbReference type="PANTHER" id="PTHR30518:SF2">
    <property type="entry name" value="ENDOLYTIC MUREIN TRANSGLYCOSYLASE"/>
    <property type="match status" value="1"/>
</dbReference>
<keyword evidence="1" id="KW-1003">Cell membrane</keyword>
<sequence length="365" mass="39085">MSTLNSMMNSGSLPPSPNKRSISRRIVLLMILACLAGLIWVGFSVLRGTTTTSDYVGAGTSEVVVVVERGDSLRVIAEKLRTADVVMSVESFLAAVNSDERASSIGPGKYIMRDQMSGALALALMLDPTSRELNQMVLPEGLTLNETVAIASRTTGLAKANFKDALKAPGELDLPAYAEDRPEGFLFPATYDLSGDETASDVLRVLINRFSQTSADVGLEDRAAAVGRTPYEVLTIASLLQAEGLPNDFAKVARVIYNRLDADMPLQLDSTVSYALGINDILLNAEQLATDSPYNTYMNAGLPPTPINSPGEAAIEAALAPASGEWLYFVTVDPEAGVTKFTKSYEKFLKLKAQFQANLAKSSSE</sequence>
<evidence type="ECO:0000256" key="3">
    <source>
        <dbReference type="ARBA" id="ARBA00022989"/>
    </source>
</evidence>
<dbReference type="EMBL" id="CAEZZA010000036">
    <property type="protein sequence ID" value="CAB4741736.1"/>
    <property type="molecule type" value="Genomic_DNA"/>
</dbReference>
<dbReference type="NCBIfam" id="TIGR00247">
    <property type="entry name" value="endolytic transglycosylase MltG"/>
    <property type="match status" value="1"/>
</dbReference>
<dbReference type="GO" id="GO:0016829">
    <property type="term" value="F:lyase activity"/>
    <property type="evidence" value="ECO:0007669"/>
    <property type="project" value="UniProtKB-KW"/>
</dbReference>